<dbReference type="PANTHER" id="PTHR30273:SF2">
    <property type="entry name" value="PROTEIN FECR"/>
    <property type="match status" value="1"/>
</dbReference>
<name>A0A412TUI2_9BACT</name>
<dbReference type="Proteomes" id="UP000284243">
    <property type="component" value="Unassembled WGS sequence"/>
</dbReference>
<feature type="domain" description="Protein FecR C-terminal" evidence="4">
    <location>
        <begin position="313"/>
        <end position="379"/>
    </location>
</feature>
<dbReference type="InterPro" id="IPR012373">
    <property type="entry name" value="Ferrdict_sens_TM"/>
</dbReference>
<accession>A0A412TUI2</accession>
<gene>
    <name evidence="5" type="ORF">DWW57_06235</name>
</gene>
<dbReference type="RefSeq" id="WP_113027988.1">
    <property type="nucleotide sequence ID" value="NZ_JADMUD010000030.1"/>
</dbReference>
<dbReference type="AlphaFoldDB" id="A0A412TUI2"/>
<comment type="caution">
    <text evidence="5">The sequence shown here is derived from an EMBL/GenBank/DDBJ whole genome shotgun (WGS) entry which is preliminary data.</text>
</comment>
<feature type="domain" description="FecR N-terminal" evidence="3">
    <location>
        <begin position="19"/>
        <end position="47"/>
    </location>
</feature>
<dbReference type="InterPro" id="IPR006860">
    <property type="entry name" value="FecR"/>
</dbReference>
<evidence type="ECO:0000259" key="2">
    <source>
        <dbReference type="Pfam" id="PF04773"/>
    </source>
</evidence>
<dbReference type="InterPro" id="IPR032508">
    <property type="entry name" value="FecR_C"/>
</dbReference>
<dbReference type="Gene3D" id="2.60.120.1440">
    <property type="match status" value="1"/>
</dbReference>
<dbReference type="Pfam" id="PF16344">
    <property type="entry name" value="FecR_C"/>
    <property type="match status" value="1"/>
</dbReference>
<dbReference type="Gene3D" id="3.55.50.30">
    <property type="match status" value="1"/>
</dbReference>
<proteinExistence type="predicted"/>
<protein>
    <submittedName>
        <fullName evidence="5">DUF4974 domain-containing protein</fullName>
    </submittedName>
</protein>
<dbReference type="PIRSF" id="PIRSF018266">
    <property type="entry name" value="FecR"/>
    <property type="match status" value="1"/>
</dbReference>
<keyword evidence="1" id="KW-0472">Membrane</keyword>
<dbReference type="GO" id="GO:0016989">
    <property type="term" value="F:sigma factor antagonist activity"/>
    <property type="evidence" value="ECO:0007669"/>
    <property type="project" value="TreeGrafter"/>
</dbReference>
<evidence type="ECO:0000259" key="3">
    <source>
        <dbReference type="Pfam" id="PF16220"/>
    </source>
</evidence>
<feature type="transmembrane region" description="Helical" evidence="1">
    <location>
        <begin position="84"/>
        <end position="103"/>
    </location>
</feature>
<dbReference type="PANTHER" id="PTHR30273">
    <property type="entry name" value="PERIPLASMIC SIGNAL SENSOR AND SIGMA FACTOR ACTIVATOR FECR-RELATED"/>
    <property type="match status" value="1"/>
</dbReference>
<dbReference type="FunFam" id="2.60.120.1440:FF:000001">
    <property type="entry name" value="Putative anti-sigma factor"/>
    <property type="match status" value="1"/>
</dbReference>
<dbReference type="Pfam" id="PF16220">
    <property type="entry name" value="DUF4880"/>
    <property type="match status" value="1"/>
</dbReference>
<dbReference type="EMBL" id="QRYC01000006">
    <property type="protein sequence ID" value="RGU57151.1"/>
    <property type="molecule type" value="Genomic_DNA"/>
</dbReference>
<evidence type="ECO:0000313" key="6">
    <source>
        <dbReference type="Proteomes" id="UP000284243"/>
    </source>
</evidence>
<feature type="domain" description="FecR protein" evidence="2">
    <location>
        <begin position="176"/>
        <end position="271"/>
    </location>
</feature>
<keyword evidence="1" id="KW-1133">Transmembrane helix</keyword>
<keyword evidence="1" id="KW-0812">Transmembrane</keyword>
<sequence length="386" mass="44739">MKWNPEDEIEFIVRKLNHELTTAEERQFQCWLAEDQAHRSLFQEIESISLRSKEAKIVFEPDIELALQKVKSRRARMERLRHRIWQYAALILVALGLGIYGTYRFADRLDEVTDGVDAGSSRAILHLASGEKIVLGEEMAETYLKRTEVNDIWLDSNRVLRYRAKEKAIEGVRENRLEVPVGGEYRLTLSDGTRVWLNAASSLTYPEVFQDRERVVELTGEAFFEVKPDTALPFIVKTQGMRVKVLGTTFNVKAYPDELKLYTTLVEGKVEVFSDYLHRGVMLYPGEQAVSDSSEIQKRQVNVQPYISWKEGKFVFINAPLGEICKQIARWYDVEIQFADNEIGKVCFTGAILKFRPLEDLLDMIEVTSRVQYRREGKILLFWQNK</sequence>
<organism evidence="5 6">
    <name type="scientific">Odoribacter splanchnicus</name>
    <dbReference type="NCBI Taxonomy" id="28118"/>
    <lineage>
        <taxon>Bacteria</taxon>
        <taxon>Pseudomonadati</taxon>
        <taxon>Bacteroidota</taxon>
        <taxon>Bacteroidia</taxon>
        <taxon>Bacteroidales</taxon>
        <taxon>Odoribacteraceae</taxon>
        <taxon>Odoribacter</taxon>
    </lineage>
</organism>
<reference evidence="5 6" key="1">
    <citation type="submission" date="2018-08" db="EMBL/GenBank/DDBJ databases">
        <title>A genome reference for cultivated species of the human gut microbiota.</title>
        <authorList>
            <person name="Zou Y."/>
            <person name="Xue W."/>
            <person name="Luo G."/>
        </authorList>
    </citation>
    <scope>NUCLEOTIDE SEQUENCE [LARGE SCALE GENOMIC DNA]</scope>
    <source>
        <strain evidence="5 6">AF16-14</strain>
    </source>
</reference>
<dbReference type="InterPro" id="IPR032623">
    <property type="entry name" value="FecR_N"/>
</dbReference>
<dbReference type="Pfam" id="PF04773">
    <property type="entry name" value="FecR"/>
    <property type="match status" value="1"/>
</dbReference>
<evidence type="ECO:0000313" key="5">
    <source>
        <dbReference type="EMBL" id="RGU57151.1"/>
    </source>
</evidence>
<evidence type="ECO:0000259" key="4">
    <source>
        <dbReference type="Pfam" id="PF16344"/>
    </source>
</evidence>
<evidence type="ECO:0000256" key="1">
    <source>
        <dbReference type="SAM" id="Phobius"/>
    </source>
</evidence>